<dbReference type="PANTHER" id="PTHR10353:SF318">
    <property type="entry name" value="BETA-GLUCOSIDASE 31-RELATED"/>
    <property type="match status" value="1"/>
</dbReference>
<organism evidence="3">
    <name type="scientific">Sesamum latifolium</name>
    <dbReference type="NCBI Taxonomy" id="2727402"/>
    <lineage>
        <taxon>Eukaryota</taxon>
        <taxon>Viridiplantae</taxon>
        <taxon>Streptophyta</taxon>
        <taxon>Embryophyta</taxon>
        <taxon>Tracheophyta</taxon>
        <taxon>Spermatophyta</taxon>
        <taxon>Magnoliopsida</taxon>
        <taxon>eudicotyledons</taxon>
        <taxon>Gunneridae</taxon>
        <taxon>Pentapetalae</taxon>
        <taxon>asterids</taxon>
        <taxon>lamiids</taxon>
        <taxon>Lamiales</taxon>
        <taxon>Pedaliaceae</taxon>
        <taxon>Sesamum</taxon>
    </lineage>
</organism>
<proteinExistence type="inferred from homology"/>
<dbReference type="EMBL" id="JACGWN010000005">
    <property type="protein sequence ID" value="KAL0449094.1"/>
    <property type="molecule type" value="Genomic_DNA"/>
</dbReference>
<dbReference type="SUPFAM" id="SSF51445">
    <property type="entry name" value="(Trans)glycosidases"/>
    <property type="match status" value="1"/>
</dbReference>
<evidence type="ECO:0000256" key="1">
    <source>
        <dbReference type="ARBA" id="ARBA00010838"/>
    </source>
</evidence>
<sequence length="91" mass="10290">DDFKDFAELCFKEFGHHIKHWITMNEPFSFTNGGYDGGFIGNLAPGRCSSRDVCAQGDSATEPYIVAHHLLLAHAAAVRLYKEKYQVNYLH</sequence>
<reference evidence="3" key="2">
    <citation type="journal article" date="2024" name="Plant">
        <title>Genomic evolution and insights into agronomic trait innovations of Sesamum species.</title>
        <authorList>
            <person name="Miao H."/>
            <person name="Wang L."/>
            <person name="Qu L."/>
            <person name="Liu H."/>
            <person name="Sun Y."/>
            <person name="Le M."/>
            <person name="Wang Q."/>
            <person name="Wei S."/>
            <person name="Zheng Y."/>
            <person name="Lin W."/>
            <person name="Duan Y."/>
            <person name="Cao H."/>
            <person name="Xiong S."/>
            <person name="Wang X."/>
            <person name="Wei L."/>
            <person name="Li C."/>
            <person name="Ma Q."/>
            <person name="Ju M."/>
            <person name="Zhao R."/>
            <person name="Li G."/>
            <person name="Mu C."/>
            <person name="Tian Q."/>
            <person name="Mei H."/>
            <person name="Zhang T."/>
            <person name="Gao T."/>
            <person name="Zhang H."/>
        </authorList>
    </citation>
    <scope>NUCLEOTIDE SEQUENCE</scope>
    <source>
        <strain evidence="3">KEN1</strain>
    </source>
</reference>
<comment type="caution">
    <text evidence="3">The sequence shown here is derived from an EMBL/GenBank/DDBJ whole genome shotgun (WGS) entry which is preliminary data.</text>
</comment>
<dbReference type="InterPro" id="IPR017853">
    <property type="entry name" value="GH"/>
</dbReference>
<evidence type="ECO:0000256" key="2">
    <source>
        <dbReference type="RuleBase" id="RU003690"/>
    </source>
</evidence>
<name>A0AAW2X5G1_9LAMI</name>
<dbReference type="Gene3D" id="3.20.20.80">
    <property type="entry name" value="Glycosidases"/>
    <property type="match status" value="1"/>
</dbReference>
<protein>
    <submittedName>
        <fullName evidence="3">Beta-glucosidase 24</fullName>
    </submittedName>
</protein>
<evidence type="ECO:0000313" key="3">
    <source>
        <dbReference type="EMBL" id="KAL0449094.1"/>
    </source>
</evidence>
<feature type="non-terminal residue" evidence="3">
    <location>
        <position position="1"/>
    </location>
</feature>
<dbReference type="GO" id="GO:0008422">
    <property type="term" value="F:beta-glucosidase activity"/>
    <property type="evidence" value="ECO:0007669"/>
    <property type="project" value="TreeGrafter"/>
</dbReference>
<dbReference type="InterPro" id="IPR001360">
    <property type="entry name" value="Glyco_hydro_1"/>
</dbReference>
<accession>A0AAW2X5G1</accession>
<reference evidence="3" key="1">
    <citation type="submission" date="2020-06" db="EMBL/GenBank/DDBJ databases">
        <authorList>
            <person name="Li T."/>
            <person name="Hu X."/>
            <person name="Zhang T."/>
            <person name="Song X."/>
            <person name="Zhang H."/>
            <person name="Dai N."/>
            <person name="Sheng W."/>
            <person name="Hou X."/>
            <person name="Wei L."/>
        </authorList>
    </citation>
    <scope>NUCLEOTIDE SEQUENCE</scope>
    <source>
        <strain evidence="3">KEN1</strain>
        <tissue evidence="3">Leaf</tissue>
    </source>
</reference>
<gene>
    <name evidence="3" type="ORF">Slati_1465800</name>
</gene>
<dbReference type="GO" id="GO:0005975">
    <property type="term" value="P:carbohydrate metabolic process"/>
    <property type="evidence" value="ECO:0007669"/>
    <property type="project" value="InterPro"/>
</dbReference>
<dbReference type="AlphaFoldDB" id="A0AAW2X5G1"/>
<dbReference type="Pfam" id="PF00232">
    <property type="entry name" value="Glyco_hydro_1"/>
    <property type="match status" value="1"/>
</dbReference>
<dbReference type="PANTHER" id="PTHR10353">
    <property type="entry name" value="GLYCOSYL HYDROLASE"/>
    <property type="match status" value="1"/>
</dbReference>
<comment type="similarity">
    <text evidence="1 2">Belongs to the glycosyl hydrolase 1 family.</text>
</comment>